<keyword evidence="1" id="KW-0001">2Fe-2S</keyword>
<evidence type="ECO:0000259" key="5">
    <source>
        <dbReference type="PROSITE" id="PS51085"/>
    </source>
</evidence>
<evidence type="ECO:0000256" key="2">
    <source>
        <dbReference type="ARBA" id="ARBA00022723"/>
    </source>
</evidence>
<dbReference type="SUPFAM" id="SSF54292">
    <property type="entry name" value="2Fe-2S ferredoxin-like"/>
    <property type="match status" value="1"/>
</dbReference>
<proteinExistence type="predicted"/>
<keyword evidence="7" id="KW-1185">Reference proteome</keyword>
<dbReference type="Pfam" id="PF01799">
    <property type="entry name" value="Fer2_2"/>
    <property type="match status" value="1"/>
</dbReference>
<gene>
    <name evidence="6" type="ORF">ACFFRE_05940</name>
</gene>
<feature type="domain" description="2Fe-2S ferredoxin-type" evidence="5">
    <location>
        <begin position="4"/>
        <end position="80"/>
    </location>
</feature>
<dbReference type="InterPro" id="IPR036010">
    <property type="entry name" value="2Fe-2S_ferredoxin-like_sf"/>
</dbReference>
<dbReference type="Gene3D" id="3.10.20.30">
    <property type="match status" value="1"/>
</dbReference>
<evidence type="ECO:0000256" key="1">
    <source>
        <dbReference type="ARBA" id="ARBA00022714"/>
    </source>
</evidence>
<dbReference type="RefSeq" id="WP_377788970.1">
    <property type="nucleotide sequence ID" value="NZ_JBHLYQ010000042.1"/>
</dbReference>
<dbReference type="SUPFAM" id="SSF47741">
    <property type="entry name" value="CO dehydrogenase ISP C-domain like"/>
    <property type="match status" value="1"/>
</dbReference>
<dbReference type="Proteomes" id="UP001589788">
    <property type="component" value="Unassembled WGS sequence"/>
</dbReference>
<name>A0ABV6C1X4_9ACTN</name>
<dbReference type="Pfam" id="PF00111">
    <property type="entry name" value="Fer2"/>
    <property type="match status" value="1"/>
</dbReference>
<dbReference type="EMBL" id="JBHLYQ010000042">
    <property type="protein sequence ID" value="MFC0081685.1"/>
    <property type="molecule type" value="Genomic_DNA"/>
</dbReference>
<dbReference type="PROSITE" id="PS51085">
    <property type="entry name" value="2FE2S_FER_2"/>
    <property type="match status" value="1"/>
</dbReference>
<dbReference type="CDD" id="cd00207">
    <property type="entry name" value="fer2"/>
    <property type="match status" value="1"/>
</dbReference>
<organism evidence="6 7">
    <name type="scientific">Aciditerrimonas ferrireducens</name>
    <dbReference type="NCBI Taxonomy" id="667306"/>
    <lineage>
        <taxon>Bacteria</taxon>
        <taxon>Bacillati</taxon>
        <taxon>Actinomycetota</taxon>
        <taxon>Acidimicrobiia</taxon>
        <taxon>Acidimicrobiales</taxon>
        <taxon>Acidimicrobiaceae</taxon>
        <taxon>Aciditerrimonas</taxon>
    </lineage>
</organism>
<keyword evidence="3" id="KW-0408">Iron</keyword>
<dbReference type="InterPro" id="IPR036884">
    <property type="entry name" value="2Fe-2S-bd_dom_sf"/>
</dbReference>
<sequence>MPAQTFRFTLNGQPVAVTCPPDLRVLWVLRDLLGVTGPKYGCGLDECRACTCHVDGVAFATCSTPVSAIAGRSVTTIEGLAATWPGGGLHPVQQAWLDLDVPQCGYCQAGQIMMAAALLAQVPDPTDDDIDQIRNVCRCGTYVRIRQAIKRAAELLRQGSSSASGS</sequence>
<keyword evidence="4" id="KW-0411">Iron-sulfur</keyword>
<evidence type="ECO:0000313" key="7">
    <source>
        <dbReference type="Proteomes" id="UP001589788"/>
    </source>
</evidence>
<dbReference type="PANTHER" id="PTHR44379:SF2">
    <property type="entry name" value="BLR6218 PROTEIN"/>
    <property type="match status" value="1"/>
</dbReference>
<evidence type="ECO:0000256" key="4">
    <source>
        <dbReference type="ARBA" id="ARBA00023014"/>
    </source>
</evidence>
<dbReference type="InterPro" id="IPR051452">
    <property type="entry name" value="Diverse_Oxidoreductases"/>
</dbReference>
<keyword evidence="2" id="KW-0479">Metal-binding</keyword>
<evidence type="ECO:0000313" key="6">
    <source>
        <dbReference type="EMBL" id="MFC0081685.1"/>
    </source>
</evidence>
<dbReference type="Gene3D" id="1.10.150.120">
    <property type="entry name" value="[2Fe-2S]-binding domain"/>
    <property type="match status" value="1"/>
</dbReference>
<evidence type="ECO:0000256" key="3">
    <source>
        <dbReference type="ARBA" id="ARBA00023004"/>
    </source>
</evidence>
<dbReference type="InterPro" id="IPR002888">
    <property type="entry name" value="2Fe-2S-bd"/>
</dbReference>
<accession>A0ABV6C1X4</accession>
<dbReference type="InterPro" id="IPR012675">
    <property type="entry name" value="Beta-grasp_dom_sf"/>
</dbReference>
<comment type="caution">
    <text evidence="6">The sequence shown here is derived from an EMBL/GenBank/DDBJ whole genome shotgun (WGS) entry which is preliminary data.</text>
</comment>
<reference evidence="6 7" key="1">
    <citation type="submission" date="2024-09" db="EMBL/GenBank/DDBJ databases">
        <authorList>
            <person name="Sun Q."/>
            <person name="Mori K."/>
        </authorList>
    </citation>
    <scope>NUCLEOTIDE SEQUENCE [LARGE SCALE GENOMIC DNA]</scope>
    <source>
        <strain evidence="6 7">JCM 15389</strain>
    </source>
</reference>
<protein>
    <submittedName>
        <fullName evidence="6">(2Fe-2S)-binding protein</fullName>
    </submittedName>
</protein>
<dbReference type="PANTHER" id="PTHR44379">
    <property type="entry name" value="OXIDOREDUCTASE WITH IRON-SULFUR SUBUNIT"/>
    <property type="match status" value="1"/>
</dbReference>
<dbReference type="InterPro" id="IPR001041">
    <property type="entry name" value="2Fe-2S_ferredoxin-type"/>
</dbReference>